<dbReference type="EMBL" id="KN839933">
    <property type="protein sequence ID" value="KIJ58495.1"/>
    <property type="molecule type" value="Genomic_DNA"/>
</dbReference>
<feature type="compositionally biased region" description="Low complexity" evidence="1">
    <location>
        <begin position="543"/>
        <end position="553"/>
    </location>
</feature>
<proteinExistence type="predicted"/>
<feature type="compositionally biased region" description="Low complexity" evidence="1">
    <location>
        <begin position="190"/>
        <end position="201"/>
    </location>
</feature>
<organism evidence="2 3">
    <name type="scientific">Hydnomerulius pinastri MD-312</name>
    <dbReference type="NCBI Taxonomy" id="994086"/>
    <lineage>
        <taxon>Eukaryota</taxon>
        <taxon>Fungi</taxon>
        <taxon>Dikarya</taxon>
        <taxon>Basidiomycota</taxon>
        <taxon>Agaricomycotina</taxon>
        <taxon>Agaricomycetes</taxon>
        <taxon>Agaricomycetidae</taxon>
        <taxon>Boletales</taxon>
        <taxon>Boletales incertae sedis</taxon>
        <taxon>Leucogyrophana</taxon>
    </lineage>
</organism>
<sequence length="561" mass="61398">MLRCALPRMPDRPLCIYLQPLAGPSNQWVRTRVGELIPLPRDGELFENTAIFVKETSFFDPRKRMRAVSIDSIATYRESTPRSTSVVRPLQTMSSETIDETPPEPEITIVPPTPTPVLETLPLQPDTPPLPIPPLPAIPSHFPVIRQRDLQPTPPPRKDTRKQRPTAIPTEFSVSEPRRLPSQKRREFSPESPTSPLLSPLQEFRDLTPPSPLLSPLQEFRGLTSPHFEGPVSKTWRSKSYTGMHPERPRFWGQGDPMARSVSPPSTSNRDKRSVSPAFERAHSSDIESHRSREEVLSPVPGRPRGSSLTVPGAPPLVVSRSSTRIKHSAPGSSTRAQSGRSKPSSRTANQPPPTPGLVQPVPLPFERNIQVSSRLGRGRNPSQKPLGSETSRSRSEVRPSPITINIISLDEEPESSQGASSSFGNSEYTASSFSAPPTPPAMDLPLRSTSVPLPSYHGADDSDPFDSTPNPAQRATVKSRPSTPWCLVPDEPPRIPPPPSRPIIHVPIPIPTNGGGFVAIDKDPVGPSIPSPAPSSRHSKSSSDGSIFSKVKGLLHMRRR</sequence>
<feature type="region of interest" description="Disordered" evidence="1">
    <location>
        <begin position="522"/>
        <end position="561"/>
    </location>
</feature>
<feature type="compositionally biased region" description="Basic and acidic residues" evidence="1">
    <location>
        <begin position="269"/>
        <end position="296"/>
    </location>
</feature>
<feature type="compositionally biased region" description="Basic and acidic residues" evidence="1">
    <location>
        <begin position="176"/>
        <end position="189"/>
    </location>
</feature>
<evidence type="ECO:0000256" key="1">
    <source>
        <dbReference type="SAM" id="MobiDB-lite"/>
    </source>
</evidence>
<evidence type="ECO:0000313" key="3">
    <source>
        <dbReference type="Proteomes" id="UP000053820"/>
    </source>
</evidence>
<name>A0A0C9VLJ5_9AGAM</name>
<feature type="compositionally biased region" description="Polar residues" evidence="1">
    <location>
        <begin position="381"/>
        <end position="391"/>
    </location>
</feature>
<dbReference type="AlphaFoldDB" id="A0A0C9VLJ5"/>
<dbReference type="OrthoDB" id="2727312at2759"/>
<feature type="compositionally biased region" description="Low complexity" evidence="1">
    <location>
        <begin position="416"/>
        <end position="436"/>
    </location>
</feature>
<evidence type="ECO:0000313" key="2">
    <source>
        <dbReference type="EMBL" id="KIJ58495.1"/>
    </source>
</evidence>
<gene>
    <name evidence="2" type="ORF">HYDPIDRAFT_119468</name>
</gene>
<dbReference type="Proteomes" id="UP000053820">
    <property type="component" value="Unassembled WGS sequence"/>
</dbReference>
<feature type="region of interest" description="Disordered" evidence="1">
    <location>
        <begin position="147"/>
        <end position="491"/>
    </location>
</feature>
<dbReference type="HOGENOM" id="CLU_598647_0_0_1"/>
<accession>A0A0C9VLJ5</accession>
<reference evidence="2 3" key="1">
    <citation type="submission" date="2014-04" db="EMBL/GenBank/DDBJ databases">
        <title>Evolutionary Origins and Diversification of the Mycorrhizal Mutualists.</title>
        <authorList>
            <consortium name="DOE Joint Genome Institute"/>
            <consortium name="Mycorrhizal Genomics Consortium"/>
            <person name="Kohler A."/>
            <person name="Kuo A."/>
            <person name="Nagy L.G."/>
            <person name="Floudas D."/>
            <person name="Copeland A."/>
            <person name="Barry K.W."/>
            <person name="Cichocki N."/>
            <person name="Veneault-Fourrey C."/>
            <person name="LaButti K."/>
            <person name="Lindquist E.A."/>
            <person name="Lipzen A."/>
            <person name="Lundell T."/>
            <person name="Morin E."/>
            <person name="Murat C."/>
            <person name="Riley R."/>
            <person name="Ohm R."/>
            <person name="Sun H."/>
            <person name="Tunlid A."/>
            <person name="Henrissat B."/>
            <person name="Grigoriev I.V."/>
            <person name="Hibbett D.S."/>
            <person name="Martin F."/>
        </authorList>
    </citation>
    <scope>NUCLEOTIDE SEQUENCE [LARGE SCALE GENOMIC DNA]</scope>
    <source>
        <strain evidence="2 3">MD-312</strain>
    </source>
</reference>
<feature type="compositionally biased region" description="Polar residues" evidence="1">
    <location>
        <begin position="331"/>
        <end position="350"/>
    </location>
</feature>
<protein>
    <submittedName>
        <fullName evidence="2">Uncharacterized protein</fullName>
    </submittedName>
</protein>
<keyword evidence="3" id="KW-1185">Reference proteome</keyword>